<keyword evidence="7 16" id="KW-0547">Nucleotide-binding</keyword>
<dbReference type="PROSITE" id="PS01047">
    <property type="entry name" value="HMA_1"/>
    <property type="match status" value="2"/>
</dbReference>
<feature type="domain" description="HMA" evidence="18">
    <location>
        <begin position="74"/>
        <end position="140"/>
    </location>
</feature>
<dbReference type="InterPro" id="IPR023299">
    <property type="entry name" value="ATPase_P-typ_cyto_dom_N"/>
</dbReference>
<evidence type="ECO:0000256" key="16">
    <source>
        <dbReference type="RuleBase" id="RU362081"/>
    </source>
</evidence>
<evidence type="ECO:0000256" key="6">
    <source>
        <dbReference type="ARBA" id="ARBA00022737"/>
    </source>
</evidence>
<evidence type="ECO:0000256" key="13">
    <source>
        <dbReference type="ARBA" id="ARBA00023008"/>
    </source>
</evidence>
<comment type="subcellular location">
    <subcellularLocation>
        <location evidence="16">Cell membrane</location>
    </subcellularLocation>
    <subcellularLocation>
        <location evidence="1">Endomembrane system</location>
        <topology evidence="1">Multi-pass membrane protein</topology>
    </subcellularLocation>
</comment>
<dbReference type="InterPro" id="IPR017969">
    <property type="entry name" value="Heavy-metal-associated_CS"/>
</dbReference>
<evidence type="ECO:0000256" key="9">
    <source>
        <dbReference type="ARBA" id="ARBA00022840"/>
    </source>
</evidence>
<dbReference type="EMBL" id="CP102780">
    <property type="protein sequence ID" value="UVA78065.1"/>
    <property type="molecule type" value="Genomic_DNA"/>
</dbReference>
<keyword evidence="15 16" id="KW-0472">Membrane</keyword>
<dbReference type="InterPro" id="IPR027256">
    <property type="entry name" value="P-typ_ATPase_IB"/>
</dbReference>
<gene>
    <name evidence="19" type="ORF">NTU39_18535</name>
</gene>
<dbReference type="SUPFAM" id="SSF81665">
    <property type="entry name" value="Calcium ATPase, transmembrane domain M"/>
    <property type="match status" value="1"/>
</dbReference>
<feature type="transmembrane region" description="Helical" evidence="16">
    <location>
        <begin position="188"/>
        <end position="206"/>
    </location>
</feature>
<dbReference type="Gene3D" id="2.70.150.10">
    <property type="entry name" value="Calcium-transporting ATPase, cytoplasmic transduction domain A"/>
    <property type="match status" value="1"/>
</dbReference>
<dbReference type="InterPro" id="IPR023214">
    <property type="entry name" value="HAD_sf"/>
</dbReference>
<feature type="transmembrane region" description="Helical" evidence="16">
    <location>
        <begin position="218"/>
        <end position="237"/>
    </location>
</feature>
<keyword evidence="8" id="KW-0187">Copper transport</keyword>
<dbReference type="SUPFAM" id="SSF81653">
    <property type="entry name" value="Calcium ATPase, transduction domain A"/>
    <property type="match status" value="1"/>
</dbReference>
<dbReference type="PRINTS" id="PR00941">
    <property type="entry name" value="CDATPASE"/>
</dbReference>
<feature type="domain" description="HMA" evidence="18">
    <location>
        <begin position="3"/>
        <end position="72"/>
    </location>
</feature>
<dbReference type="Gene3D" id="3.40.50.1000">
    <property type="entry name" value="HAD superfamily/HAD-like"/>
    <property type="match status" value="1"/>
</dbReference>
<dbReference type="PROSITE" id="PS50846">
    <property type="entry name" value="HMA_2"/>
    <property type="match status" value="2"/>
</dbReference>
<accession>A0ABY5QC44</accession>
<evidence type="ECO:0000256" key="3">
    <source>
        <dbReference type="ARBA" id="ARBA00022448"/>
    </source>
</evidence>
<evidence type="ECO:0000256" key="8">
    <source>
        <dbReference type="ARBA" id="ARBA00022796"/>
    </source>
</evidence>
<dbReference type="InterPro" id="IPR006122">
    <property type="entry name" value="HMA_Cu_ion-bd"/>
</dbReference>
<dbReference type="InterPro" id="IPR008250">
    <property type="entry name" value="ATPase_P-typ_transduc_dom_A_sf"/>
</dbReference>
<dbReference type="NCBIfam" id="TIGR00003">
    <property type="entry name" value="copper ion binding protein"/>
    <property type="match status" value="1"/>
</dbReference>
<dbReference type="CDD" id="cd02094">
    <property type="entry name" value="P-type_ATPase_Cu-like"/>
    <property type="match status" value="1"/>
</dbReference>
<feature type="transmembrane region" description="Helical" evidence="16">
    <location>
        <begin position="156"/>
        <end position="176"/>
    </location>
</feature>
<dbReference type="Pfam" id="PF00702">
    <property type="entry name" value="Hydrolase"/>
    <property type="match status" value="1"/>
</dbReference>
<evidence type="ECO:0000256" key="15">
    <source>
        <dbReference type="ARBA" id="ARBA00023136"/>
    </source>
</evidence>
<keyword evidence="10" id="KW-0460">Magnesium</keyword>
<dbReference type="PROSITE" id="PS00154">
    <property type="entry name" value="ATPASE_E1_E2"/>
    <property type="match status" value="1"/>
</dbReference>
<feature type="region of interest" description="Disordered" evidence="17">
    <location>
        <begin position="843"/>
        <end position="865"/>
    </location>
</feature>
<keyword evidence="13" id="KW-0186">Copper</keyword>
<dbReference type="InterPro" id="IPR006121">
    <property type="entry name" value="HMA_dom"/>
</dbReference>
<keyword evidence="12 16" id="KW-1133">Transmembrane helix</keyword>
<dbReference type="Gene3D" id="3.30.70.100">
    <property type="match status" value="2"/>
</dbReference>
<evidence type="ECO:0000256" key="1">
    <source>
        <dbReference type="ARBA" id="ARBA00004127"/>
    </source>
</evidence>
<proteinExistence type="inferred from homology"/>
<organism evidence="19 20">
    <name type="scientific">Pandoraea commovens</name>
    <dbReference type="NCBI Taxonomy" id="2508289"/>
    <lineage>
        <taxon>Bacteria</taxon>
        <taxon>Pseudomonadati</taxon>
        <taxon>Pseudomonadota</taxon>
        <taxon>Betaproteobacteria</taxon>
        <taxon>Burkholderiales</taxon>
        <taxon>Burkholderiaceae</taxon>
        <taxon>Pandoraea</taxon>
    </lineage>
</organism>
<dbReference type="SUPFAM" id="SSF56784">
    <property type="entry name" value="HAD-like"/>
    <property type="match status" value="1"/>
</dbReference>
<evidence type="ECO:0000256" key="7">
    <source>
        <dbReference type="ARBA" id="ARBA00022741"/>
    </source>
</evidence>
<dbReference type="SUPFAM" id="SSF81660">
    <property type="entry name" value="Metal cation-transporting ATPase, ATP-binding domain N"/>
    <property type="match status" value="1"/>
</dbReference>
<dbReference type="NCBIfam" id="TIGR01525">
    <property type="entry name" value="ATPase-IB_hvy"/>
    <property type="match status" value="1"/>
</dbReference>
<feature type="transmembrane region" description="Helical" evidence="16">
    <location>
        <begin position="813"/>
        <end position="833"/>
    </location>
</feature>
<keyword evidence="14" id="KW-0406">Ion transport</keyword>
<dbReference type="Pfam" id="PF00122">
    <property type="entry name" value="E1-E2_ATPase"/>
    <property type="match status" value="1"/>
</dbReference>
<dbReference type="PANTHER" id="PTHR43520:SF8">
    <property type="entry name" value="P-TYPE CU(+) TRANSPORTER"/>
    <property type="match status" value="1"/>
</dbReference>
<keyword evidence="3" id="KW-0813">Transport</keyword>
<dbReference type="InterPro" id="IPR001757">
    <property type="entry name" value="P_typ_ATPase"/>
</dbReference>
<dbReference type="SFLD" id="SFLDF00027">
    <property type="entry name" value="p-type_atpase"/>
    <property type="match status" value="1"/>
</dbReference>
<dbReference type="SFLD" id="SFLDG00002">
    <property type="entry name" value="C1.7:_P-type_atpase_like"/>
    <property type="match status" value="1"/>
</dbReference>
<evidence type="ECO:0000256" key="2">
    <source>
        <dbReference type="ARBA" id="ARBA00006024"/>
    </source>
</evidence>
<dbReference type="NCBIfam" id="TIGR01494">
    <property type="entry name" value="ATPase_P-type"/>
    <property type="match status" value="2"/>
</dbReference>
<protein>
    <submittedName>
        <fullName evidence="19">Heavy metal translocating P-type ATPase</fullName>
    </submittedName>
</protein>
<dbReference type="InterPro" id="IPR023298">
    <property type="entry name" value="ATPase_P-typ_TM_dom_sf"/>
</dbReference>
<dbReference type="InterPro" id="IPR036412">
    <property type="entry name" value="HAD-like_sf"/>
</dbReference>
<evidence type="ECO:0000256" key="12">
    <source>
        <dbReference type="ARBA" id="ARBA00022989"/>
    </source>
</evidence>
<feature type="transmembrane region" description="Helical" evidence="16">
    <location>
        <begin position="790"/>
        <end position="807"/>
    </location>
</feature>
<dbReference type="Gene3D" id="3.40.1110.10">
    <property type="entry name" value="Calcium-transporting ATPase, cytoplasmic domain N"/>
    <property type="match status" value="1"/>
</dbReference>
<dbReference type="InterPro" id="IPR044492">
    <property type="entry name" value="P_typ_ATPase_HD_dom"/>
</dbReference>
<evidence type="ECO:0000256" key="11">
    <source>
        <dbReference type="ARBA" id="ARBA00022967"/>
    </source>
</evidence>
<feature type="transmembrane region" description="Helical" evidence="16">
    <location>
        <begin position="406"/>
        <end position="428"/>
    </location>
</feature>
<dbReference type="Pfam" id="PF00403">
    <property type="entry name" value="HMA"/>
    <property type="match status" value="2"/>
</dbReference>
<feature type="transmembrane region" description="Helical" evidence="16">
    <location>
        <begin position="440"/>
        <end position="461"/>
    </location>
</feature>
<evidence type="ECO:0000256" key="14">
    <source>
        <dbReference type="ARBA" id="ARBA00023065"/>
    </source>
</evidence>
<evidence type="ECO:0000256" key="10">
    <source>
        <dbReference type="ARBA" id="ARBA00022842"/>
    </source>
</evidence>
<reference evidence="19" key="1">
    <citation type="submission" date="2022-08" db="EMBL/GenBank/DDBJ databases">
        <title>Multi-unit outbreak of Pandoraea commovens among non-cystic fibrosis intensive care patients from 2019 to 2021 in Berlin, Germany.</title>
        <authorList>
            <person name="Menzel P."/>
        </authorList>
    </citation>
    <scope>NUCLEOTIDE SEQUENCE</scope>
    <source>
        <strain evidence="19">LB-19-202-79</strain>
    </source>
</reference>
<dbReference type="InterPro" id="IPR036163">
    <property type="entry name" value="HMA_dom_sf"/>
</dbReference>
<keyword evidence="16" id="KW-1003">Cell membrane</keyword>
<dbReference type="CDD" id="cd00371">
    <property type="entry name" value="HMA"/>
    <property type="match status" value="2"/>
</dbReference>
<keyword evidence="11" id="KW-1278">Translocase</keyword>
<dbReference type="SFLD" id="SFLDS00003">
    <property type="entry name" value="Haloacid_Dehalogenase"/>
    <property type="match status" value="1"/>
</dbReference>
<evidence type="ECO:0000313" key="20">
    <source>
        <dbReference type="Proteomes" id="UP001058980"/>
    </source>
</evidence>
<dbReference type="RefSeq" id="WP_257958256.1">
    <property type="nucleotide sequence ID" value="NZ_CP102780.1"/>
</dbReference>
<keyword evidence="5 16" id="KW-0479">Metal-binding</keyword>
<keyword evidence="6" id="KW-0677">Repeat</keyword>
<name>A0ABY5QC44_9BURK</name>
<dbReference type="InterPro" id="IPR059000">
    <property type="entry name" value="ATPase_P-type_domA"/>
</dbReference>
<evidence type="ECO:0000256" key="5">
    <source>
        <dbReference type="ARBA" id="ARBA00022723"/>
    </source>
</evidence>
<comment type="similarity">
    <text evidence="2 16">Belongs to the cation transport ATPase (P-type) (TC 3.A.3) family. Type IB subfamily.</text>
</comment>
<evidence type="ECO:0000256" key="17">
    <source>
        <dbReference type="SAM" id="MobiDB-lite"/>
    </source>
</evidence>
<feature type="compositionally biased region" description="Basic and acidic residues" evidence="17">
    <location>
        <begin position="856"/>
        <end position="865"/>
    </location>
</feature>
<sequence length="865" mass="88612">MTQNWSVGIEGMTCASCVTRVEKALRRTPGVASASVNLATETAAVEAAADVAPAALLGAVEAAVSDAGYQVAEQSFELAIGGMTCASCAGRVEKALRNVPGVVEANVNLATERAAVRGVRGVVDVAVLSAAVEKAGYEASVVTDPAQAASAQSGPAWWPVAVAAVLSLPLLLPMLVEPFGVHLMPPPWVQWLLATPVQFWLGARFYRAGYKAVRAGSGNMDLLVALGTSAAYGLSLYEWWRAPAGSMPHLYFEAAAVVITLVLLGKWLEARAKRRTVEAIRALAALRPETARVVRDPHGAASEVSVPLAQVKVGDWVVVRAGERVPVDGVIRDGASQLDESLLTGEPLPIDKADGDKVVGGSINGAGTLRVETMAVGADTALARIIRMVEDAQAGKAPIQRAVDRVAAVFVPVVVLIAIVTVVAGWALGLGLEASLLNAVAVLVIACPCALGLATPAAIMVGTGAAARQGILIKDAEALELAHRISVVVFDKTGTLTEGKPRLVAHLPAQGTSADTLLRWSAAVQSGSSHPLAKAVTTAAEEAGLASAVPVASDIAALPGRGMRADIREVQGAGAVSGSFSGSLSDPLSGRHTLQLGNARLLDELGISQGALASEAVRLAGEGRTVSWLVETGSADVGDVAGDVANERARGGRLLGLLAFGDTLKATARPAIDRLHALGVRCVMVTGDNAGSAKAVATALGLDEVHADVLPEHKAEVIAQLKRDGAVVAMVGDGINDAPALAAADVGIAMGSGTDVAMQTAGITLMRGDPLRVADAIDVSRRTWSKIRQNLFWAFAYNVVGIPLAAFGMLSPVIAGAAMALSSVSVVSNALLLRRWRPADQETTSVSAGSAGKSDAVGEARRAGV</sequence>
<evidence type="ECO:0000256" key="4">
    <source>
        <dbReference type="ARBA" id="ARBA00022692"/>
    </source>
</evidence>
<keyword evidence="4 16" id="KW-0812">Transmembrane</keyword>
<evidence type="ECO:0000259" key="18">
    <source>
        <dbReference type="PROSITE" id="PS50846"/>
    </source>
</evidence>
<dbReference type="PANTHER" id="PTHR43520">
    <property type="entry name" value="ATP7, ISOFORM B"/>
    <property type="match status" value="1"/>
</dbReference>
<dbReference type="InterPro" id="IPR018303">
    <property type="entry name" value="ATPase_P-typ_P_site"/>
</dbReference>
<keyword evidence="20" id="KW-1185">Reference proteome</keyword>
<dbReference type="Proteomes" id="UP001058980">
    <property type="component" value="Chromosome"/>
</dbReference>
<evidence type="ECO:0000313" key="19">
    <source>
        <dbReference type="EMBL" id="UVA78065.1"/>
    </source>
</evidence>
<dbReference type="SUPFAM" id="SSF55008">
    <property type="entry name" value="HMA, heavy metal-associated domain"/>
    <property type="match status" value="2"/>
</dbReference>
<feature type="transmembrane region" description="Helical" evidence="16">
    <location>
        <begin position="249"/>
        <end position="268"/>
    </location>
</feature>
<keyword evidence="9 16" id="KW-0067">ATP-binding</keyword>
<dbReference type="PRINTS" id="PR00119">
    <property type="entry name" value="CATATPASE"/>
</dbReference>